<comment type="caution">
    <text evidence="1">The sequence shown here is derived from an EMBL/GenBank/DDBJ whole genome shotgun (WGS) entry which is preliminary data.</text>
</comment>
<proteinExistence type="predicted"/>
<evidence type="ECO:0000313" key="2">
    <source>
        <dbReference type="Proteomes" id="UP000663881"/>
    </source>
</evidence>
<name>A0A820FDT6_9BILA</name>
<gene>
    <name evidence="1" type="ORF">OKA104_LOCUS44029</name>
</gene>
<organism evidence="1 2">
    <name type="scientific">Adineta steineri</name>
    <dbReference type="NCBI Taxonomy" id="433720"/>
    <lineage>
        <taxon>Eukaryota</taxon>
        <taxon>Metazoa</taxon>
        <taxon>Spiralia</taxon>
        <taxon>Gnathifera</taxon>
        <taxon>Rotifera</taxon>
        <taxon>Eurotatoria</taxon>
        <taxon>Bdelloidea</taxon>
        <taxon>Adinetida</taxon>
        <taxon>Adinetidae</taxon>
        <taxon>Adineta</taxon>
    </lineage>
</organism>
<dbReference type="AlphaFoldDB" id="A0A820FDT6"/>
<accession>A0A820FDT6</accession>
<dbReference type="Proteomes" id="UP000663881">
    <property type="component" value="Unassembled WGS sequence"/>
</dbReference>
<dbReference type="EMBL" id="CAJOAY010012976">
    <property type="protein sequence ID" value="CAF4259174.1"/>
    <property type="molecule type" value="Genomic_DNA"/>
</dbReference>
<reference evidence="1" key="1">
    <citation type="submission" date="2021-02" db="EMBL/GenBank/DDBJ databases">
        <authorList>
            <person name="Nowell W R."/>
        </authorList>
    </citation>
    <scope>NUCLEOTIDE SEQUENCE</scope>
</reference>
<sequence>MNEQTYQSIQFMRENLANRFHKIISQLDYPSVGPPFIHSRIPNTSKHWQRHKLSDKFIRKYDLSNCEQFYYTIKSKENKKISSR</sequence>
<evidence type="ECO:0000313" key="1">
    <source>
        <dbReference type="EMBL" id="CAF4259174.1"/>
    </source>
</evidence>
<protein>
    <submittedName>
        <fullName evidence="1">Uncharacterized protein</fullName>
    </submittedName>
</protein>